<proteinExistence type="predicted"/>
<sequence length="222" mass="25032">MAQGSQTRMRGHIDGPKQLLRLGRGTSILGRTVSLLRQSGIHDILVVACSSPAWARFCETYGVALLSLDEPGDTLLDGIYRVRKHWSETAANMFIMADVIFSRRCSKLLIAPTNWYFVGRIGPNELTGRPWDELFAFACASNRVADLRSLLRKPSVRRRQCSATGFGKLWSLYQLIKETEPRRLKFSDPKDFTDDIDTPDDLKMLPILARAVAKEAQRETTC</sequence>
<dbReference type="InterPro" id="IPR025877">
    <property type="entry name" value="MobA-like_NTP_Trfase"/>
</dbReference>
<keyword evidence="4" id="KW-1185">Reference proteome</keyword>
<keyword evidence="3" id="KW-0808">Transferase</keyword>
<feature type="domain" description="MobA-like NTP transferase" evidence="2">
    <location>
        <begin position="4"/>
        <end position="102"/>
    </location>
</feature>
<evidence type="ECO:0000313" key="3">
    <source>
        <dbReference type="EMBL" id="MBU8873714.1"/>
    </source>
</evidence>
<reference evidence="3 4" key="1">
    <citation type="submission" date="2021-06" db="EMBL/GenBank/DDBJ databases">
        <authorList>
            <person name="Lee D.H."/>
        </authorList>
    </citation>
    <scope>NUCLEOTIDE SEQUENCE [LARGE SCALE GENOMIC DNA]</scope>
    <source>
        <strain evidence="3 4">MMS21-HV4-11</strain>
    </source>
</reference>
<accession>A0ABS6IGL0</accession>
<evidence type="ECO:0000313" key="4">
    <source>
        <dbReference type="Proteomes" id="UP000727907"/>
    </source>
</evidence>
<name>A0ABS6IGL0_9HYPH</name>
<comment type="caution">
    <text evidence="3">The sequence shown here is derived from an EMBL/GenBank/DDBJ whole genome shotgun (WGS) entry which is preliminary data.</text>
</comment>
<dbReference type="Proteomes" id="UP000727907">
    <property type="component" value="Unassembled WGS sequence"/>
</dbReference>
<protein>
    <submittedName>
        <fullName evidence="3">NTP transferase domain-containing protein</fullName>
    </submittedName>
</protein>
<evidence type="ECO:0000259" key="2">
    <source>
        <dbReference type="Pfam" id="PF12804"/>
    </source>
</evidence>
<dbReference type="RefSeq" id="WP_216958122.1">
    <property type="nucleotide sequence ID" value="NZ_JAHOPB010000001.1"/>
</dbReference>
<evidence type="ECO:0000256" key="1">
    <source>
        <dbReference type="ARBA" id="ARBA00022842"/>
    </source>
</evidence>
<dbReference type="GO" id="GO:0016740">
    <property type="term" value="F:transferase activity"/>
    <property type="evidence" value="ECO:0007669"/>
    <property type="project" value="UniProtKB-KW"/>
</dbReference>
<keyword evidence="1" id="KW-0460">Magnesium</keyword>
<dbReference type="EMBL" id="JAHOPB010000001">
    <property type="protein sequence ID" value="MBU8873714.1"/>
    <property type="molecule type" value="Genomic_DNA"/>
</dbReference>
<dbReference type="Pfam" id="PF12804">
    <property type="entry name" value="NTP_transf_3"/>
    <property type="match status" value="1"/>
</dbReference>
<organism evidence="3 4">
    <name type="scientific">Reyranella humidisoli</name>
    <dbReference type="NCBI Taxonomy" id="2849149"/>
    <lineage>
        <taxon>Bacteria</taxon>
        <taxon>Pseudomonadati</taxon>
        <taxon>Pseudomonadota</taxon>
        <taxon>Alphaproteobacteria</taxon>
        <taxon>Hyphomicrobiales</taxon>
        <taxon>Reyranellaceae</taxon>
        <taxon>Reyranella</taxon>
    </lineage>
</organism>
<gene>
    <name evidence="3" type="ORF">KQ910_08065</name>
</gene>